<proteinExistence type="predicted"/>
<evidence type="ECO:0000256" key="2">
    <source>
        <dbReference type="ARBA" id="ARBA00022723"/>
    </source>
</evidence>
<dbReference type="NCBIfam" id="TIGR02378">
    <property type="entry name" value="nirD_assim_sml"/>
    <property type="match status" value="1"/>
</dbReference>
<protein>
    <submittedName>
        <fullName evidence="8">Assimilatory nitrite reductase (NAD(P)H) small subunit</fullName>
    </submittedName>
</protein>
<dbReference type="GO" id="GO:0051537">
    <property type="term" value="F:2 iron, 2 sulfur cluster binding"/>
    <property type="evidence" value="ECO:0007669"/>
    <property type="project" value="UniProtKB-KW"/>
</dbReference>
<dbReference type="GO" id="GO:0042128">
    <property type="term" value="P:nitrate assimilation"/>
    <property type="evidence" value="ECO:0007669"/>
    <property type="project" value="UniProtKB-KW"/>
</dbReference>
<keyword evidence="2" id="KW-0479">Metal-binding</keyword>
<dbReference type="Gene3D" id="2.102.10.10">
    <property type="entry name" value="Rieske [2Fe-2S] iron-sulphur domain"/>
    <property type="match status" value="1"/>
</dbReference>
<dbReference type="InterPro" id="IPR012748">
    <property type="entry name" value="Rieske-like_NirD"/>
</dbReference>
<dbReference type="Proteomes" id="UP000198629">
    <property type="component" value="Unassembled WGS sequence"/>
</dbReference>
<keyword evidence="1" id="KW-0001">2Fe-2S</keyword>
<dbReference type="PROSITE" id="PS51296">
    <property type="entry name" value="RIESKE"/>
    <property type="match status" value="1"/>
</dbReference>
<dbReference type="GO" id="GO:0046872">
    <property type="term" value="F:metal ion binding"/>
    <property type="evidence" value="ECO:0007669"/>
    <property type="project" value="UniProtKB-KW"/>
</dbReference>
<dbReference type="OrthoDB" id="9769355at2"/>
<dbReference type="RefSeq" id="WP_091471314.1">
    <property type="nucleotide sequence ID" value="NZ_FNFX01000002.1"/>
</dbReference>
<evidence type="ECO:0000256" key="5">
    <source>
        <dbReference type="ARBA" id="ARBA00023014"/>
    </source>
</evidence>
<keyword evidence="6" id="KW-0534">Nitrate assimilation</keyword>
<organism evidence="8 9">
    <name type="scientific">Methylophilus rhizosphaerae</name>
    <dbReference type="NCBI Taxonomy" id="492660"/>
    <lineage>
        <taxon>Bacteria</taxon>
        <taxon>Pseudomonadati</taxon>
        <taxon>Pseudomonadota</taxon>
        <taxon>Betaproteobacteria</taxon>
        <taxon>Nitrosomonadales</taxon>
        <taxon>Methylophilaceae</taxon>
        <taxon>Methylophilus</taxon>
    </lineage>
</organism>
<dbReference type="SUPFAM" id="SSF50022">
    <property type="entry name" value="ISP domain"/>
    <property type="match status" value="1"/>
</dbReference>
<dbReference type="PANTHER" id="PTHR40562:SF1">
    <property type="entry name" value="NITRITE REDUCTASE (NADH) SMALL SUBUNIT"/>
    <property type="match status" value="1"/>
</dbReference>
<evidence type="ECO:0000313" key="8">
    <source>
        <dbReference type="EMBL" id="SDK41878.1"/>
    </source>
</evidence>
<dbReference type="AlphaFoldDB" id="A0A1G9BQW8"/>
<dbReference type="InterPro" id="IPR017881">
    <property type="entry name" value="NirD"/>
</dbReference>
<feature type="domain" description="Rieske" evidence="7">
    <location>
        <begin position="29"/>
        <end position="129"/>
    </location>
</feature>
<evidence type="ECO:0000256" key="6">
    <source>
        <dbReference type="ARBA" id="ARBA00023063"/>
    </source>
</evidence>
<evidence type="ECO:0000259" key="7">
    <source>
        <dbReference type="PROSITE" id="PS51296"/>
    </source>
</evidence>
<dbReference type="Pfam" id="PF13806">
    <property type="entry name" value="Rieske_2"/>
    <property type="match status" value="1"/>
</dbReference>
<evidence type="ECO:0000313" key="9">
    <source>
        <dbReference type="Proteomes" id="UP000198629"/>
    </source>
</evidence>
<dbReference type="GO" id="GO:0008942">
    <property type="term" value="F:nitrite reductase [NAD(P)H] activity"/>
    <property type="evidence" value="ECO:0007669"/>
    <property type="project" value="InterPro"/>
</dbReference>
<dbReference type="STRING" id="492660.SAMN05192566_1300"/>
<sequence>MNQLQHTAVSDDAILITGHLVSNCLGAWHPVCALEDIWPNMGVCALIEGHQIAIFRLQDNQLYAIDNHDPHSDANVLSRGIVGDLAGECVVASPIYKHHYQLHTGRCVEDAGICLNTYPVELRDGAVWVQV</sequence>
<name>A0A1G9BQW8_9PROT</name>
<gene>
    <name evidence="8" type="ORF">SAMN05192566_1300</name>
</gene>
<accession>A0A1G9BQW8</accession>
<keyword evidence="3" id="KW-0560">Oxidoreductase</keyword>
<evidence type="ECO:0000256" key="1">
    <source>
        <dbReference type="ARBA" id="ARBA00022714"/>
    </source>
</evidence>
<reference evidence="9" key="1">
    <citation type="submission" date="2016-10" db="EMBL/GenBank/DDBJ databases">
        <authorList>
            <person name="Varghese N."/>
            <person name="Submissions S."/>
        </authorList>
    </citation>
    <scope>NUCLEOTIDE SEQUENCE [LARGE SCALE GENOMIC DNA]</scope>
    <source>
        <strain evidence="9">CBMB127</strain>
    </source>
</reference>
<keyword evidence="9" id="KW-1185">Reference proteome</keyword>
<dbReference type="InterPro" id="IPR036922">
    <property type="entry name" value="Rieske_2Fe-2S_sf"/>
</dbReference>
<evidence type="ECO:0000256" key="4">
    <source>
        <dbReference type="ARBA" id="ARBA00023004"/>
    </source>
</evidence>
<evidence type="ECO:0000256" key="3">
    <source>
        <dbReference type="ARBA" id="ARBA00023002"/>
    </source>
</evidence>
<keyword evidence="4" id="KW-0408">Iron</keyword>
<keyword evidence="5" id="KW-0411">Iron-sulfur</keyword>
<dbReference type="PROSITE" id="PS51300">
    <property type="entry name" value="NIRD"/>
    <property type="match status" value="1"/>
</dbReference>
<dbReference type="InterPro" id="IPR017941">
    <property type="entry name" value="Rieske_2Fe-2S"/>
</dbReference>
<dbReference type="CDD" id="cd03529">
    <property type="entry name" value="Rieske_NirD"/>
    <property type="match status" value="1"/>
</dbReference>
<dbReference type="PANTHER" id="PTHR40562">
    <property type="match status" value="1"/>
</dbReference>
<dbReference type="EMBL" id="FNFX01000002">
    <property type="protein sequence ID" value="SDK41878.1"/>
    <property type="molecule type" value="Genomic_DNA"/>
</dbReference>